<dbReference type="GO" id="GO:0005654">
    <property type="term" value="C:nucleoplasm"/>
    <property type="evidence" value="ECO:0007669"/>
    <property type="project" value="TreeGrafter"/>
</dbReference>
<evidence type="ECO:0000313" key="9">
    <source>
        <dbReference type="EMBL" id="PSK56037.1"/>
    </source>
</evidence>
<feature type="region of interest" description="Disordered" evidence="6">
    <location>
        <begin position="1"/>
        <end position="35"/>
    </location>
</feature>
<evidence type="ECO:0000256" key="6">
    <source>
        <dbReference type="SAM" id="MobiDB-lite"/>
    </source>
</evidence>
<organism evidence="9 10">
    <name type="scientific">Elsinoe australis</name>
    <dbReference type="NCBI Taxonomy" id="40998"/>
    <lineage>
        <taxon>Eukaryota</taxon>
        <taxon>Fungi</taxon>
        <taxon>Dikarya</taxon>
        <taxon>Ascomycota</taxon>
        <taxon>Pezizomycotina</taxon>
        <taxon>Dothideomycetes</taxon>
        <taxon>Dothideomycetidae</taxon>
        <taxon>Myriangiales</taxon>
        <taxon>Elsinoaceae</taxon>
        <taxon>Elsinoe</taxon>
    </lineage>
</organism>
<name>A0A2P8A6E5_9PEZI</name>
<feature type="compositionally biased region" description="Low complexity" evidence="6">
    <location>
        <begin position="274"/>
        <end position="284"/>
    </location>
</feature>
<evidence type="ECO:0000256" key="1">
    <source>
        <dbReference type="ARBA" id="ARBA00004123"/>
    </source>
</evidence>
<keyword evidence="3" id="KW-0539">Nucleus</keyword>
<feature type="region of interest" description="Disordered" evidence="6">
    <location>
        <begin position="394"/>
        <end position="425"/>
    </location>
</feature>
<gene>
    <name evidence="9" type="ORF">B9Z65_4915</name>
</gene>
<dbReference type="CDD" id="cd09270">
    <property type="entry name" value="RNase_H2-B"/>
    <property type="match status" value="1"/>
</dbReference>
<evidence type="ECO:0000259" key="8">
    <source>
        <dbReference type="Pfam" id="PF17745"/>
    </source>
</evidence>
<feature type="domain" description="Rnh202 triple barrel" evidence="8">
    <location>
        <begin position="39"/>
        <end position="126"/>
    </location>
</feature>
<feature type="compositionally biased region" description="Polar residues" evidence="6">
    <location>
        <begin position="260"/>
        <end position="273"/>
    </location>
</feature>
<dbReference type="InterPro" id="IPR019024">
    <property type="entry name" value="RNase_H2_suB_wHTH"/>
</dbReference>
<dbReference type="Gene3D" id="1.10.20.120">
    <property type="match status" value="1"/>
</dbReference>
<feature type="region of interest" description="Disordered" evidence="6">
    <location>
        <begin position="86"/>
        <end position="107"/>
    </location>
</feature>
<evidence type="ECO:0000256" key="2">
    <source>
        <dbReference type="ARBA" id="ARBA00019062"/>
    </source>
</evidence>
<dbReference type="GO" id="GO:0032299">
    <property type="term" value="C:ribonuclease H2 complex"/>
    <property type="evidence" value="ECO:0007669"/>
    <property type="project" value="InterPro"/>
</dbReference>
<dbReference type="OrthoDB" id="29098at2759"/>
<feature type="region of interest" description="Disordered" evidence="6">
    <location>
        <begin position="250"/>
        <end position="284"/>
    </location>
</feature>
<dbReference type="Pfam" id="PF09468">
    <property type="entry name" value="RNase_H2-Ydr279"/>
    <property type="match status" value="1"/>
</dbReference>
<comment type="caution">
    <text evidence="9">The sequence shown here is derived from an EMBL/GenBank/DDBJ whole genome shotgun (WGS) entry which is preliminary data.</text>
</comment>
<reference evidence="9 10" key="1">
    <citation type="submission" date="2017-05" db="EMBL/GenBank/DDBJ databases">
        <title>Draft genome sequence of Elsinoe australis.</title>
        <authorList>
            <person name="Cheng Q."/>
        </authorList>
    </citation>
    <scope>NUCLEOTIDE SEQUENCE [LARGE SCALE GENOMIC DNA]</scope>
    <source>
        <strain evidence="9 10">NL1</strain>
    </source>
</reference>
<dbReference type="PANTHER" id="PTHR13383:SF11">
    <property type="entry name" value="RIBONUCLEASE H2 SUBUNIT B"/>
    <property type="match status" value="1"/>
</dbReference>
<dbReference type="STRING" id="40998.A0A2P8A6E5"/>
<sequence length="441" mass="48752">MRTRTTKKSQVAATQDDIDLAKTNTPLPASSSNPPMLFILPKERSLDTRIVSLPNPQSGVKNRYFFDPTQGVYEFTKISATRKQPSSWLLSPEGDREAEFNGSQSEGMRNGYSIEDPGMFVATAVDPVFFLLPTLLAGSSTKNKQLFVTLDDHLDNVSKQSEEVRSILGSGHVLTQLETSLANICDRVEAGDDSMFRINLEKLCKELLSKAERVVAAGLPPSMEQKFVSEALQAPTTLDTQIEMVAEIERESQDPEEQTPGPQSQLQSQTSFNTTTASDSQDSLASAATASTAATSVEEVAVLLAEDENIRRLLRLRTAFDFILSSYIQKSFHEQIRACLNAPQSPIDFTALDKRLAEIADMKKEAQTLRSLSDNISRKRMVEEDDEIVAVRAEKKRKKEEEEAKKKAQPRGIKQLAKADTSGMKKMSSFFTKAAAKKATT</sequence>
<proteinExistence type="predicted"/>
<keyword evidence="10" id="KW-1185">Reference proteome</keyword>
<accession>A0A2P8A6E5</accession>
<evidence type="ECO:0000256" key="5">
    <source>
        <dbReference type="ARBA" id="ARBA00033464"/>
    </source>
</evidence>
<dbReference type="InterPro" id="IPR041195">
    <property type="entry name" value="Rnh202_N"/>
</dbReference>
<dbReference type="EMBL" id="NHZQ01000066">
    <property type="protein sequence ID" value="PSK56037.1"/>
    <property type="molecule type" value="Genomic_DNA"/>
</dbReference>
<evidence type="ECO:0000256" key="3">
    <source>
        <dbReference type="ARBA" id="ARBA00023242"/>
    </source>
</evidence>
<comment type="subcellular location">
    <subcellularLocation>
        <location evidence="1">Nucleus</location>
    </subcellularLocation>
</comment>
<dbReference type="GO" id="GO:0006401">
    <property type="term" value="P:RNA catabolic process"/>
    <property type="evidence" value="ECO:0007669"/>
    <property type="project" value="TreeGrafter"/>
</dbReference>
<dbReference type="InterPro" id="IPR040456">
    <property type="entry name" value="RNase_H2_suB"/>
</dbReference>
<dbReference type="AlphaFoldDB" id="A0A2P8A6E5"/>
<feature type="domain" description="Ribonuclease H2 subunit B wHTH" evidence="7">
    <location>
        <begin position="129"/>
        <end position="336"/>
    </location>
</feature>
<dbReference type="Pfam" id="PF17745">
    <property type="entry name" value="Ydr279_N"/>
    <property type="match status" value="1"/>
</dbReference>
<dbReference type="PANTHER" id="PTHR13383">
    <property type="entry name" value="RIBONUCLEASE H2 SUBUNIT B"/>
    <property type="match status" value="1"/>
</dbReference>
<dbReference type="Proteomes" id="UP000243723">
    <property type="component" value="Unassembled WGS sequence"/>
</dbReference>
<evidence type="ECO:0000313" key="10">
    <source>
        <dbReference type="Proteomes" id="UP000243723"/>
    </source>
</evidence>
<feature type="compositionally biased region" description="Polar residues" evidence="6">
    <location>
        <begin position="22"/>
        <end position="34"/>
    </location>
</feature>
<comment type="function">
    <text evidence="4">Non catalytic subunit of RNase H2, an endonuclease that specifically degrades the RNA of RNA:DNA hybrids. Participates in DNA replication, possibly by mediating the removal of lagging-strand Okazaki fragment RNA primers during DNA replication. Mediates the excision of single ribonucleotides from DNA:RNA duplexes.</text>
</comment>
<evidence type="ECO:0000256" key="4">
    <source>
        <dbReference type="ARBA" id="ARBA00024778"/>
    </source>
</evidence>
<evidence type="ECO:0000259" key="7">
    <source>
        <dbReference type="Pfam" id="PF09468"/>
    </source>
</evidence>
<protein>
    <recommendedName>
        <fullName evidence="2">Ribonuclease H2 subunit B</fullName>
    </recommendedName>
    <alternativeName>
        <fullName evidence="5">Ribonuclease HI subunit B</fullName>
    </alternativeName>
</protein>